<proteinExistence type="predicted"/>
<reference evidence="2" key="1">
    <citation type="submission" date="2015-06" db="EMBL/GenBank/DDBJ databases">
        <title>Expansion of signal transduction pathways in fungi by whole-genome duplication.</title>
        <authorList>
            <consortium name="DOE Joint Genome Institute"/>
            <person name="Corrochano L.M."/>
            <person name="Kuo A."/>
            <person name="Marcet-Houben M."/>
            <person name="Polaino S."/>
            <person name="Salamov A."/>
            <person name="Villalobos J.M."/>
            <person name="Alvarez M.I."/>
            <person name="Avalos J."/>
            <person name="Benito E.P."/>
            <person name="Benoit I."/>
            <person name="Burger G."/>
            <person name="Camino L.P."/>
            <person name="Canovas D."/>
            <person name="Cerda-Olmedo E."/>
            <person name="Cheng J.-F."/>
            <person name="Dominguez A."/>
            <person name="Elias M."/>
            <person name="Eslava A.P."/>
            <person name="Glaser F."/>
            <person name="Grimwood J."/>
            <person name="Gutierrez G."/>
            <person name="Heitman J."/>
            <person name="Henrissat B."/>
            <person name="Iturriaga E.A."/>
            <person name="Lang B.F."/>
            <person name="Lavin J.L."/>
            <person name="Lee S."/>
            <person name="Li W."/>
            <person name="Lindquist E."/>
            <person name="Lopez-Garcia S."/>
            <person name="Luque E.M."/>
            <person name="Marcos A.T."/>
            <person name="Martin J."/>
            <person name="McCluskey K."/>
            <person name="Medina H.R."/>
            <person name="Miralles-Duran A."/>
            <person name="Miyazaki A."/>
            <person name="Munoz-Torres E."/>
            <person name="Oguiza J.A."/>
            <person name="Ohm R."/>
            <person name="Olmedo M."/>
            <person name="Orejas M."/>
            <person name="Ortiz-Castellanos L."/>
            <person name="Pisabarro A.G."/>
            <person name="Rodriguez-Romero J."/>
            <person name="Ruiz-Herrera J."/>
            <person name="Ruiz-Vazquez R."/>
            <person name="Sanz C."/>
            <person name="Schackwitz W."/>
            <person name="Schmutz J."/>
            <person name="Shahriari M."/>
            <person name="Shelest E."/>
            <person name="Silva-Franco F."/>
            <person name="Soanes D."/>
            <person name="Syed K."/>
            <person name="Tagua V.G."/>
            <person name="Talbot N.J."/>
            <person name="Thon M."/>
            <person name="De vries R.P."/>
            <person name="Wiebenga A."/>
            <person name="Yadav J.S."/>
            <person name="Braun E.L."/>
            <person name="Baker S."/>
            <person name="Garre V."/>
            <person name="Horwitz B."/>
            <person name="Torres-Martinez S."/>
            <person name="Idnurm A."/>
            <person name="Herrera-Estrella A."/>
            <person name="Gabaldon T."/>
            <person name="Grigoriev I.V."/>
        </authorList>
    </citation>
    <scope>NUCLEOTIDE SEQUENCE [LARGE SCALE GENOMIC DNA]</scope>
    <source>
        <strain evidence="2">NRRL 1555(-)</strain>
    </source>
</reference>
<evidence type="ECO:0000313" key="2">
    <source>
        <dbReference type="Proteomes" id="UP000077315"/>
    </source>
</evidence>
<evidence type="ECO:0000313" key="1">
    <source>
        <dbReference type="EMBL" id="OAD78212.1"/>
    </source>
</evidence>
<dbReference type="GeneID" id="28991286"/>
<name>A0A162UUX4_PHYB8</name>
<protein>
    <submittedName>
        <fullName evidence="1">Uncharacterized protein</fullName>
    </submittedName>
</protein>
<dbReference type="AlphaFoldDB" id="A0A162UUX4"/>
<dbReference type="EMBL" id="KV440973">
    <property type="protein sequence ID" value="OAD78212.1"/>
    <property type="molecule type" value="Genomic_DNA"/>
</dbReference>
<dbReference type="InParanoid" id="A0A162UUX4"/>
<sequence>MSTINKESIFIGGNENYPVQQNLPTTQTNGYVKMTGGHYRNTYKFEVCDRLKIHPSSKTGYPYIIKISFKKGIKRYLPLKANSYVDNFHNHSLDDKCLELTLKSRLLRVATEYANQISKLVETNAKTREIQSPVPDETEDSRKLYNSDINNIRTVFSRVSAHVSQNAFTRLVKMRARRFSGVMVVNATYSTKSLSMALIFVEARHISLVPPSSQGGDKVPSTVFETYKWDALMSALEIVFANNSKLLCYWHMLNRVEKALSGKVGLGGKCSLSLRKRFVIASLDFAYETIARYIERLERDNRNVEIREYMTVDPFVGRNKFLAMMFAKLSKRALLGIIKLEAIFRSFEGSQQVINLLSKINKFTSEFEGKTGHPSINFKGPEKKTSILADERAGIKAMVRLRAITRAGKPVISKNRCHQKQINQNNKIKASWTVDTPRKMALKYLKLLSTIINMMIAPLLARSTPDCAQIATGTYKQFICVYSENPNAPSTSFLPFTPLNNKTKHKKISDFLIMLTVTAGQQFTFPIISRGNGQPFQNHYF</sequence>
<dbReference type="RefSeq" id="XP_018296252.1">
    <property type="nucleotide sequence ID" value="XM_018430380.1"/>
</dbReference>
<gene>
    <name evidence="1" type="ORF">PHYBLDRAFT_140313</name>
</gene>
<dbReference type="OrthoDB" id="2379842at2759"/>
<dbReference type="Proteomes" id="UP000077315">
    <property type="component" value="Unassembled WGS sequence"/>
</dbReference>
<accession>A0A162UUX4</accession>
<keyword evidence="2" id="KW-1185">Reference proteome</keyword>
<dbReference type="STRING" id="763407.A0A162UUX4"/>
<dbReference type="VEuPathDB" id="FungiDB:PHYBLDRAFT_140313"/>
<organism evidence="1 2">
    <name type="scientific">Phycomyces blakesleeanus (strain ATCC 8743b / DSM 1359 / FGSC 10004 / NBRC 33097 / NRRL 1555)</name>
    <dbReference type="NCBI Taxonomy" id="763407"/>
    <lineage>
        <taxon>Eukaryota</taxon>
        <taxon>Fungi</taxon>
        <taxon>Fungi incertae sedis</taxon>
        <taxon>Mucoromycota</taxon>
        <taxon>Mucoromycotina</taxon>
        <taxon>Mucoromycetes</taxon>
        <taxon>Mucorales</taxon>
        <taxon>Phycomycetaceae</taxon>
        <taxon>Phycomyces</taxon>
    </lineage>
</organism>